<protein>
    <submittedName>
        <fullName evidence="1">Uncharacterized protein</fullName>
    </submittedName>
</protein>
<reference evidence="2" key="1">
    <citation type="submission" date="2018-06" db="EMBL/GenBank/DDBJ databases">
        <title>Whole genome sequencing of four bacterial strains from South Shetland trench revealing bio-synthetic gene clusters.</title>
        <authorList>
            <person name="Abdel-Mageed W.M."/>
            <person name="Lehri B."/>
            <person name="Jarmusch S."/>
            <person name="Miranda K."/>
            <person name="Goodfellow M."/>
            <person name="Jaspars M."/>
            <person name="Karlyshev A.V."/>
        </authorList>
    </citation>
    <scope>NUCLEOTIDE SEQUENCE [LARGE SCALE GENOMIC DNA]</scope>
    <source>
        <strain evidence="2">SST4</strain>
    </source>
</reference>
<keyword evidence="2" id="KW-1185">Reference proteome</keyword>
<sequence>MKLIGRERGKPAVGLQRFPSLMEGTLVDNLRSKAFSCASTAKNSIHRAALADGDKKLDTNSLTMTTCKLRRFFVVFP</sequence>
<comment type="caution">
    <text evidence="1">The sequence shown here is derived from an EMBL/GenBank/DDBJ whole genome shotgun (WGS) entry which is preliminary data.</text>
</comment>
<evidence type="ECO:0000313" key="2">
    <source>
        <dbReference type="Proteomes" id="UP000252204"/>
    </source>
</evidence>
<organism evidence="1 2">
    <name type="scientific">Vreelandella sulfidaeris</name>
    <dbReference type="NCBI Taxonomy" id="115553"/>
    <lineage>
        <taxon>Bacteria</taxon>
        <taxon>Pseudomonadati</taxon>
        <taxon>Pseudomonadota</taxon>
        <taxon>Gammaproteobacteria</taxon>
        <taxon>Oceanospirillales</taxon>
        <taxon>Halomonadaceae</taxon>
        <taxon>Vreelandella</taxon>
    </lineage>
</organism>
<name>A0A365TIV4_9GAMM</name>
<gene>
    <name evidence="1" type="ORF">DQ400_19255</name>
</gene>
<proteinExistence type="predicted"/>
<accession>A0A365TIV4</accession>
<evidence type="ECO:0000313" key="1">
    <source>
        <dbReference type="EMBL" id="RBI65162.1"/>
    </source>
</evidence>
<dbReference type="AlphaFoldDB" id="A0A365TIV4"/>
<dbReference type="EMBL" id="QNTU01000023">
    <property type="protein sequence ID" value="RBI65162.1"/>
    <property type="molecule type" value="Genomic_DNA"/>
</dbReference>
<dbReference type="Proteomes" id="UP000252204">
    <property type="component" value="Unassembled WGS sequence"/>
</dbReference>